<dbReference type="AlphaFoldDB" id="A0A841JJY5"/>
<evidence type="ECO:0000313" key="1">
    <source>
        <dbReference type="EMBL" id="MBB6131489.1"/>
    </source>
</evidence>
<name>A0A841JJY5_9SPHI</name>
<evidence type="ECO:0000313" key="2">
    <source>
        <dbReference type="Proteomes" id="UP000548326"/>
    </source>
</evidence>
<comment type="caution">
    <text evidence="1">The sequence shown here is derived from an EMBL/GenBank/DDBJ whole genome shotgun (WGS) entry which is preliminary data.</text>
</comment>
<sequence length="96" mass="10731">MTHPANTGKYIIPHSFVTAKNPSFASTVKCFHGINSPSILSVRFNPCHLTVLLHYRDLLFNKRMPGFAVVGNNKDNPLLFFLLIEFARIGSGLKVM</sequence>
<gene>
    <name evidence="1" type="ORF">HDF22_005640</name>
</gene>
<dbReference type="Proteomes" id="UP000548326">
    <property type="component" value="Unassembled WGS sequence"/>
</dbReference>
<dbReference type="EMBL" id="JACHCA010000025">
    <property type="protein sequence ID" value="MBB6131489.1"/>
    <property type="molecule type" value="Genomic_DNA"/>
</dbReference>
<protein>
    <submittedName>
        <fullName evidence="1">Uncharacterized protein</fullName>
    </submittedName>
</protein>
<organism evidence="1 2">
    <name type="scientific">Mucilaginibacter lappiensis</name>
    <dbReference type="NCBI Taxonomy" id="354630"/>
    <lineage>
        <taxon>Bacteria</taxon>
        <taxon>Pseudomonadati</taxon>
        <taxon>Bacteroidota</taxon>
        <taxon>Sphingobacteriia</taxon>
        <taxon>Sphingobacteriales</taxon>
        <taxon>Sphingobacteriaceae</taxon>
        <taxon>Mucilaginibacter</taxon>
    </lineage>
</organism>
<reference evidence="1 2" key="1">
    <citation type="submission" date="2020-08" db="EMBL/GenBank/DDBJ databases">
        <title>Genomic Encyclopedia of Type Strains, Phase IV (KMG-V): Genome sequencing to study the core and pangenomes of soil and plant-associated prokaryotes.</title>
        <authorList>
            <person name="Whitman W."/>
        </authorList>
    </citation>
    <scope>NUCLEOTIDE SEQUENCE [LARGE SCALE GENOMIC DNA]</scope>
    <source>
        <strain evidence="1 2">MP601</strain>
    </source>
</reference>
<accession>A0A841JJY5</accession>
<proteinExistence type="predicted"/>